<dbReference type="Proteomes" id="UP000323221">
    <property type="component" value="Unassembled WGS sequence"/>
</dbReference>
<evidence type="ECO:0000259" key="2">
    <source>
        <dbReference type="SMART" id="SM00507"/>
    </source>
</evidence>
<dbReference type="InterPro" id="IPR003870">
    <property type="entry name" value="DUF222"/>
</dbReference>
<organism evidence="3 4">
    <name type="scientific">Agrococcus sediminis</name>
    <dbReference type="NCBI Taxonomy" id="2599924"/>
    <lineage>
        <taxon>Bacteria</taxon>
        <taxon>Bacillati</taxon>
        <taxon>Actinomycetota</taxon>
        <taxon>Actinomycetes</taxon>
        <taxon>Micrococcales</taxon>
        <taxon>Microbacteriaceae</taxon>
        <taxon>Agrococcus</taxon>
    </lineage>
</organism>
<dbReference type="CDD" id="cd00085">
    <property type="entry name" value="HNHc"/>
    <property type="match status" value="1"/>
</dbReference>
<gene>
    <name evidence="3" type="ORF">FQ330_06195</name>
</gene>
<dbReference type="RefSeq" id="WP_146356074.1">
    <property type="nucleotide sequence ID" value="NZ_VOIR01000013.1"/>
</dbReference>
<dbReference type="Pfam" id="PF02720">
    <property type="entry name" value="DUF222"/>
    <property type="match status" value="1"/>
</dbReference>
<proteinExistence type="inferred from homology"/>
<evidence type="ECO:0000313" key="4">
    <source>
        <dbReference type="Proteomes" id="UP000323221"/>
    </source>
</evidence>
<dbReference type="GO" id="GO:0004519">
    <property type="term" value="F:endonuclease activity"/>
    <property type="evidence" value="ECO:0007669"/>
    <property type="project" value="InterPro"/>
</dbReference>
<dbReference type="SMART" id="SM00507">
    <property type="entry name" value="HNHc"/>
    <property type="match status" value="1"/>
</dbReference>
<accession>A0A5M8QCE1</accession>
<keyword evidence="4" id="KW-1185">Reference proteome</keyword>
<evidence type="ECO:0000313" key="3">
    <source>
        <dbReference type="EMBL" id="KAA6433677.1"/>
    </source>
</evidence>
<name>A0A5M8QCE1_9MICO</name>
<dbReference type="InterPro" id="IPR003615">
    <property type="entry name" value="HNH_nuc"/>
</dbReference>
<comment type="similarity">
    <text evidence="1">Belongs to the Rv1128c/1148c/1588c/1702c/1945/3466 family.</text>
</comment>
<dbReference type="AlphaFoldDB" id="A0A5M8QCE1"/>
<evidence type="ECO:0000256" key="1">
    <source>
        <dbReference type="ARBA" id="ARBA00023450"/>
    </source>
</evidence>
<comment type="caution">
    <text evidence="3">The sequence shown here is derived from an EMBL/GenBank/DDBJ whole genome shotgun (WGS) entry which is preliminary data.</text>
</comment>
<dbReference type="OrthoDB" id="3261064at2"/>
<dbReference type="GO" id="GO:0003676">
    <property type="term" value="F:nucleic acid binding"/>
    <property type="evidence" value="ECO:0007669"/>
    <property type="project" value="InterPro"/>
</dbReference>
<reference evidence="3 4" key="1">
    <citation type="submission" date="2019-08" db="EMBL/GenBank/DDBJ databases">
        <title>Agrococcus lahaulensis sp. nov., isolated from a cold desert of the Indian Himalayas.</title>
        <authorList>
            <person name="Qu J.H."/>
        </authorList>
    </citation>
    <scope>NUCLEOTIDE SEQUENCE [LARGE SCALE GENOMIC DNA]</scope>
    <source>
        <strain evidence="3 4">NS18</strain>
    </source>
</reference>
<sequence length="528" mass="57317">MEGFGIDAEEYIAAVRAGAIDPHGATALELEASLEAFDREWRERLLALSDAEVDELARSGSPLPLMPTAVEGTSEQQLRLDAQFAGRMRALEQQSARIEGERRALMAEHLQRALDDGRDSGVAIRELASLAAVELRVSHRGLERRMTEAWQLVRELPAAHESAAAGRITVGHLRVIEAETRAVRLDPAIEPHEREAVEAELVRIAEATTPGRLRARAKRAVQRVLTTPLQQRHDVARERRAVELHDRGDGMCDLVAHVPAALGAGILDRLTQAARGKPKDDPRTADQFRADALCEVLLVGVVPDDAHGVSPLRAHVAITIPATELLRDEGTPGLPFPAALDGRILVDRATARWLAGGASAWERLFTDPVTGVASTVDTYRPSAAQRRWLLARDGGCRFPLCAAAGMRADLDHTLDWARGGATSLDNLATLCRGDHVLKHASGWRMRQLGHGVIEWTTPLGATLVDEPVPVGPTFADLRAAAPPGEPAPPSPDDWWSARVEPDPQLLRYVCGQSTGMAWERGLAPPRES</sequence>
<dbReference type="GO" id="GO:0008270">
    <property type="term" value="F:zinc ion binding"/>
    <property type="evidence" value="ECO:0007669"/>
    <property type="project" value="InterPro"/>
</dbReference>
<dbReference type="EMBL" id="VOIR01000013">
    <property type="protein sequence ID" value="KAA6433677.1"/>
    <property type="molecule type" value="Genomic_DNA"/>
</dbReference>
<protein>
    <submittedName>
        <fullName evidence="3">DUF222 domain-containing protein</fullName>
    </submittedName>
</protein>
<feature type="domain" description="HNH nuclease" evidence="2">
    <location>
        <begin position="384"/>
        <end position="436"/>
    </location>
</feature>
<dbReference type="Pfam" id="PF01844">
    <property type="entry name" value="HNH"/>
    <property type="match status" value="1"/>
</dbReference>
<dbReference type="Gene3D" id="1.10.30.50">
    <property type="match status" value="1"/>
</dbReference>
<dbReference type="InterPro" id="IPR002711">
    <property type="entry name" value="HNH"/>
</dbReference>